<dbReference type="SUPFAM" id="SSF51735">
    <property type="entry name" value="NAD(P)-binding Rossmann-fold domains"/>
    <property type="match status" value="1"/>
</dbReference>
<proteinExistence type="predicted"/>
<evidence type="ECO:0000256" key="1">
    <source>
        <dbReference type="ARBA" id="ARBA00023002"/>
    </source>
</evidence>
<dbReference type="PANTHER" id="PTHR43157:SF31">
    <property type="entry name" value="PHOSPHATIDYLINOSITOL-GLYCAN BIOSYNTHESIS CLASS F PROTEIN"/>
    <property type="match status" value="1"/>
</dbReference>
<dbReference type="PRINTS" id="PR01397">
    <property type="entry name" value="DHBDHDRGNASE"/>
</dbReference>
<dbReference type="Gene3D" id="3.40.50.720">
    <property type="entry name" value="NAD(P)-binding Rossmann-like Domain"/>
    <property type="match status" value="1"/>
</dbReference>
<dbReference type="GO" id="GO:0008667">
    <property type="term" value="F:2,3-dihydro-2,3-dihydroxybenzoate dehydrogenase activity"/>
    <property type="evidence" value="ECO:0007669"/>
    <property type="project" value="InterPro"/>
</dbReference>
<dbReference type="Proteomes" id="UP000009877">
    <property type="component" value="Unassembled WGS sequence"/>
</dbReference>
<dbReference type="AlphaFoldDB" id="M2XSJ8"/>
<dbReference type="GO" id="GO:0019290">
    <property type="term" value="P:siderophore biosynthetic process"/>
    <property type="evidence" value="ECO:0007669"/>
    <property type="project" value="InterPro"/>
</dbReference>
<dbReference type="EMBL" id="ANHZ02000020">
    <property type="protein sequence ID" value="EME35803.1"/>
    <property type="molecule type" value="Genomic_DNA"/>
</dbReference>
<evidence type="ECO:0000313" key="3">
    <source>
        <dbReference type="Proteomes" id="UP000009877"/>
    </source>
</evidence>
<gene>
    <name evidence="2" type="ORF">C884_01203</name>
</gene>
<organism evidence="2 3">
    <name type="scientific">Kocuria palustris PEL</name>
    <dbReference type="NCBI Taxonomy" id="1236550"/>
    <lineage>
        <taxon>Bacteria</taxon>
        <taxon>Bacillati</taxon>
        <taxon>Actinomycetota</taxon>
        <taxon>Actinomycetes</taxon>
        <taxon>Micrococcales</taxon>
        <taxon>Micrococcaceae</taxon>
        <taxon>Kocuria</taxon>
    </lineage>
</organism>
<name>M2XSJ8_9MICC</name>
<keyword evidence="3" id="KW-1185">Reference proteome</keyword>
<dbReference type="InterPro" id="IPR036291">
    <property type="entry name" value="NAD(P)-bd_dom_sf"/>
</dbReference>
<reference evidence="2 3" key="1">
    <citation type="journal article" date="2014" name="Genome Announc.">
        <title>Draft Genome Sequence of Kocuria palustris PEL.</title>
        <authorList>
            <person name="Sharma G."/>
            <person name="Khatri I."/>
            <person name="Subramanian S."/>
        </authorList>
    </citation>
    <scope>NUCLEOTIDE SEQUENCE [LARGE SCALE GENOMIC DNA]</scope>
    <source>
        <strain evidence="2 3">PEL</strain>
    </source>
</reference>
<protein>
    <submittedName>
        <fullName evidence="2">Oxidoreductase/Short-chain dehydrogenase</fullName>
    </submittedName>
</protein>
<evidence type="ECO:0000313" key="2">
    <source>
        <dbReference type="EMBL" id="EME35803.1"/>
    </source>
</evidence>
<sequence length="287" mass="30638">MKDRLAPLDLPDQTGRTWLVTGATNGVGHETARAASRAGARVLLTARDAARGEAVRAELGHARVIDVDFADLARVRTGATQVDEPVDVLVNCAGRMTKTREQTVDGFEAMLGTNVLGPFAFTSLVADQVRERVVIVGSDAHRGASLDFDDLQLTRGWRPFRAYGRSKLADMLWGLELNRRLASRGSPVMLAHPGWALTNIQNQFGERANALITAATSPMAQSAADGAQNVLVAATSELPPCSYVGPSGFKALRGTPTLLGRSPEACDPQLARRLWEAVAQLTGADLS</sequence>
<dbReference type="RefSeq" id="WP_006215429.1">
    <property type="nucleotide sequence ID" value="NZ_ANHZ02000020.1"/>
</dbReference>
<keyword evidence="1" id="KW-0560">Oxidoreductase</keyword>
<dbReference type="Pfam" id="PF00106">
    <property type="entry name" value="adh_short"/>
    <property type="match status" value="1"/>
</dbReference>
<dbReference type="PANTHER" id="PTHR43157">
    <property type="entry name" value="PHOSPHATIDYLINOSITOL-GLYCAN BIOSYNTHESIS CLASS F PROTEIN-RELATED"/>
    <property type="match status" value="1"/>
</dbReference>
<comment type="caution">
    <text evidence="2">The sequence shown here is derived from an EMBL/GenBank/DDBJ whole genome shotgun (WGS) entry which is preliminary data.</text>
</comment>
<accession>M2XSJ8</accession>
<dbReference type="InterPro" id="IPR002347">
    <property type="entry name" value="SDR_fam"/>
</dbReference>
<dbReference type="InterPro" id="IPR003560">
    <property type="entry name" value="DHB_DH"/>
</dbReference>